<dbReference type="GO" id="GO:0008236">
    <property type="term" value="F:serine-type peptidase activity"/>
    <property type="evidence" value="ECO:0007669"/>
    <property type="project" value="UniProtKB-KW"/>
</dbReference>
<name>A0A166MAS8_EXIGL</name>
<keyword evidence="3" id="KW-0325">Glycoprotein</keyword>
<dbReference type="GO" id="GO:0004177">
    <property type="term" value="F:aminopeptidase activity"/>
    <property type="evidence" value="ECO:0007669"/>
    <property type="project" value="UniProtKB-KW"/>
</dbReference>
<evidence type="ECO:0000256" key="3">
    <source>
        <dbReference type="ARBA" id="ARBA00023180"/>
    </source>
</evidence>
<accession>A0A166MAS8</accession>
<dbReference type="SUPFAM" id="SSF82171">
    <property type="entry name" value="DPP6 N-terminal domain-like"/>
    <property type="match status" value="1"/>
</dbReference>
<dbReference type="AlphaFoldDB" id="A0A166MAS8"/>
<keyword evidence="1" id="KW-0645">Protease</keyword>
<dbReference type="PANTHER" id="PTHR11731">
    <property type="entry name" value="PROTEASE FAMILY S9B,C DIPEPTIDYL-PEPTIDASE IV-RELATED"/>
    <property type="match status" value="1"/>
</dbReference>
<dbReference type="GO" id="GO:0008239">
    <property type="term" value="F:dipeptidyl-peptidase activity"/>
    <property type="evidence" value="ECO:0007669"/>
    <property type="project" value="TreeGrafter"/>
</dbReference>
<dbReference type="PANTHER" id="PTHR11731:SF200">
    <property type="entry name" value="DIPEPTIDYL PEPTIDASE 10, ISOFORM B"/>
    <property type="match status" value="1"/>
</dbReference>
<dbReference type="EMBL" id="KV427508">
    <property type="protein sequence ID" value="KZV77828.1"/>
    <property type="molecule type" value="Genomic_DNA"/>
</dbReference>
<dbReference type="OrthoDB" id="16520at2759"/>
<sequence>MKLSDLKDEHGNLLRVTSWQLSPDMHHVLIQTDHVKQWRYSGWGNYYIHTLADGTTRAVIPPTNPPTISYAVWSPVGEALAFVSSNDLYVMSDPSMTVPIRVTSTGNHSFFNGVPDWVYEEEVYNSAGALWWSPDATRIAYLVTNDDGVRDFEYQVFNKGWTADTVQAYPDTMKMPYPKPGTPNPVVSVQVFDLSRFKDVHPEPPSVDAVDAQFVKTLEWEEMRDREESIIQEVAWVGNEELMVKETNRGADDGVVVYVDLRSSTTTYRVARRLGKNGEQGDEGWIEPVRERFALMRPVSR</sequence>
<organism evidence="5 6">
    <name type="scientific">Exidia glandulosa HHB12029</name>
    <dbReference type="NCBI Taxonomy" id="1314781"/>
    <lineage>
        <taxon>Eukaryota</taxon>
        <taxon>Fungi</taxon>
        <taxon>Dikarya</taxon>
        <taxon>Basidiomycota</taxon>
        <taxon>Agaricomycotina</taxon>
        <taxon>Agaricomycetes</taxon>
        <taxon>Auriculariales</taxon>
        <taxon>Exidiaceae</taxon>
        <taxon>Exidia</taxon>
    </lineage>
</organism>
<dbReference type="Pfam" id="PF00930">
    <property type="entry name" value="DPPIV_N"/>
    <property type="match status" value="1"/>
</dbReference>
<dbReference type="InterPro" id="IPR050278">
    <property type="entry name" value="Serine_Prot_S9B/DPPIV"/>
</dbReference>
<keyword evidence="2" id="KW-0720">Serine protease</keyword>
<keyword evidence="6" id="KW-1185">Reference proteome</keyword>
<evidence type="ECO:0000313" key="6">
    <source>
        <dbReference type="Proteomes" id="UP000077266"/>
    </source>
</evidence>
<dbReference type="GO" id="GO:0006508">
    <property type="term" value="P:proteolysis"/>
    <property type="evidence" value="ECO:0007669"/>
    <property type="project" value="InterPro"/>
</dbReference>
<protein>
    <submittedName>
        <fullName evidence="5">Peptidase S9B</fullName>
    </submittedName>
</protein>
<dbReference type="InParanoid" id="A0A166MAS8"/>
<evidence type="ECO:0000256" key="1">
    <source>
        <dbReference type="ARBA" id="ARBA00022438"/>
    </source>
</evidence>
<reference evidence="5 6" key="1">
    <citation type="journal article" date="2016" name="Mol. Biol. Evol.">
        <title>Comparative Genomics of Early-Diverging Mushroom-Forming Fungi Provides Insights into the Origins of Lignocellulose Decay Capabilities.</title>
        <authorList>
            <person name="Nagy L.G."/>
            <person name="Riley R."/>
            <person name="Tritt A."/>
            <person name="Adam C."/>
            <person name="Daum C."/>
            <person name="Floudas D."/>
            <person name="Sun H."/>
            <person name="Yadav J.S."/>
            <person name="Pangilinan J."/>
            <person name="Larsson K.H."/>
            <person name="Matsuura K."/>
            <person name="Barry K."/>
            <person name="Labutti K."/>
            <person name="Kuo R."/>
            <person name="Ohm R.A."/>
            <person name="Bhattacharya S.S."/>
            <person name="Shirouzu T."/>
            <person name="Yoshinaga Y."/>
            <person name="Martin F.M."/>
            <person name="Grigoriev I.V."/>
            <person name="Hibbett D.S."/>
        </authorList>
    </citation>
    <scope>NUCLEOTIDE SEQUENCE [LARGE SCALE GENOMIC DNA]</scope>
    <source>
        <strain evidence="5 6">HHB12029</strain>
    </source>
</reference>
<evidence type="ECO:0000313" key="5">
    <source>
        <dbReference type="EMBL" id="KZV77828.1"/>
    </source>
</evidence>
<evidence type="ECO:0000259" key="4">
    <source>
        <dbReference type="Pfam" id="PF00930"/>
    </source>
</evidence>
<proteinExistence type="predicted"/>
<feature type="domain" description="Dipeptidylpeptidase IV N-terminal" evidence="4">
    <location>
        <begin position="22"/>
        <end position="290"/>
    </location>
</feature>
<gene>
    <name evidence="5" type="ORF">EXIGLDRAFT_115419</name>
</gene>
<keyword evidence="1" id="KW-0031">Aminopeptidase</keyword>
<dbReference type="Gene3D" id="2.140.10.30">
    <property type="entry name" value="Dipeptidylpeptidase IV, N-terminal domain"/>
    <property type="match status" value="1"/>
</dbReference>
<dbReference type="InterPro" id="IPR002469">
    <property type="entry name" value="Peptidase_S9B_N"/>
</dbReference>
<keyword evidence="1" id="KW-0378">Hydrolase</keyword>
<dbReference type="GO" id="GO:0005886">
    <property type="term" value="C:plasma membrane"/>
    <property type="evidence" value="ECO:0007669"/>
    <property type="project" value="TreeGrafter"/>
</dbReference>
<evidence type="ECO:0000256" key="2">
    <source>
        <dbReference type="ARBA" id="ARBA00022825"/>
    </source>
</evidence>
<dbReference type="Proteomes" id="UP000077266">
    <property type="component" value="Unassembled WGS sequence"/>
</dbReference>
<dbReference type="STRING" id="1314781.A0A166MAS8"/>